<name>A0AAV0VWD5_9HEMI</name>
<gene>
    <name evidence="1" type="ORF">MEUPH1_LOCUS5337</name>
</gene>
<proteinExistence type="predicted"/>
<dbReference type="AlphaFoldDB" id="A0AAV0VWD5"/>
<dbReference type="EMBL" id="CARXXK010000001">
    <property type="protein sequence ID" value="CAI6348683.1"/>
    <property type="molecule type" value="Genomic_DNA"/>
</dbReference>
<comment type="caution">
    <text evidence="1">The sequence shown here is derived from an EMBL/GenBank/DDBJ whole genome shotgun (WGS) entry which is preliminary data.</text>
</comment>
<evidence type="ECO:0000313" key="2">
    <source>
        <dbReference type="Proteomes" id="UP001160148"/>
    </source>
</evidence>
<protein>
    <submittedName>
        <fullName evidence="1">Uncharacterized protein</fullName>
    </submittedName>
</protein>
<accession>A0AAV0VWD5</accession>
<sequence>MPETRESAGHHAWQLRYTYPEKSSAMTTKRRSMVSRGGVDGAAIASHIVGAGGYGSAGTQLSERVMAGTRDKTLVSSRR</sequence>
<organism evidence="1 2">
    <name type="scientific">Macrosiphum euphorbiae</name>
    <name type="common">potato aphid</name>
    <dbReference type="NCBI Taxonomy" id="13131"/>
    <lineage>
        <taxon>Eukaryota</taxon>
        <taxon>Metazoa</taxon>
        <taxon>Ecdysozoa</taxon>
        <taxon>Arthropoda</taxon>
        <taxon>Hexapoda</taxon>
        <taxon>Insecta</taxon>
        <taxon>Pterygota</taxon>
        <taxon>Neoptera</taxon>
        <taxon>Paraneoptera</taxon>
        <taxon>Hemiptera</taxon>
        <taxon>Sternorrhyncha</taxon>
        <taxon>Aphidomorpha</taxon>
        <taxon>Aphidoidea</taxon>
        <taxon>Aphididae</taxon>
        <taxon>Macrosiphini</taxon>
        <taxon>Macrosiphum</taxon>
    </lineage>
</organism>
<evidence type="ECO:0000313" key="1">
    <source>
        <dbReference type="EMBL" id="CAI6348683.1"/>
    </source>
</evidence>
<dbReference type="Proteomes" id="UP001160148">
    <property type="component" value="Unassembled WGS sequence"/>
</dbReference>
<reference evidence="1 2" key="1">
    <citation type="submission" date="2023-01" db="EMBL/GenBank/DDBJ databases">
        <authorList>
            <person name="Whitehead M."/>
        </authorList>
    </citation>
    <scope>NUCLEOTIDE SEQUENCE [LARGE SCALE GENOMIC DNA]</scope>
</reference>
<keyword evidence="2" id="KW-1185">Reference proteome</keyword>